<reference evidence="2" key="2">
    <citation type="submission" date="2025-08" db="UniProtKB">
        <authorList>
            <consortium name="Ensembl"/>
        </authorList>
    </citation>
    <scope>IDENTIFICATION</scope>
</reference>
<keyword evidence="3" id="KW-1185">Reference proteome</keyword>
<dbReference type="Ensembl" id="ENSEAST00005020073.2">
    <property type="protein sequence ID" value="ENSEASP00005018500.1"/>
    <property type="gene ID" value="ENSEASG00005012752.2"/>
</dbReference>
<evidence type="ECO:0000313" key="2">
    <source>
        <dbReference type="Ensembl" id="ENSEASP00005018500.1"/>
    </source>
</evidence>
<name>A0A8C4M0K2_EQUAS</name>
<accession>A0A8C4M0K2</accession>
<proteinExistence type="predicted"/>
<reference evidence="2 3" key="1">
    <citation type="journal article" date="2020" name="Nat. Commun.">
        <title>Donkey genomes provide new insights into domestication and selection for coat color.</title>
        <authorList>
            <person name="Wang"/>
            <person name="C."/>
            <person name="Li"/>
            <person name="H."/>
            <person name="Guo"/>
            <person name="Y."/>
            <person name="Huang"/>
            <person name="J."/>
            <person name="Sun"/>
            <person name="Y."/>
            <person name="Min"/>
            <person name="J."/>
            <person name="Wang"/>
            <person name="J."/>
            <person name="Fang"/>
            <person name="X."/>
            <person name="Zhao"/>
            <person name="Z."/>
            <person name="Wang"/>
            <person name="S."/>
            <person name="Zhang"/>
            <person name="Y."/>
            <person name="Liu"/>
            <person name="Q."/>
            <person name="Jiang"/>
            <person name="Q."/>
            <person name="Wang"/>
            <person name="X."/>
            <person name="Guo"/>
            <person name="Y."/>
            <person name="Yang"/>
            <person name="C."/>
            <person name="Wang"/>
            <person name="Y."/>
            <person name="Tian"/>
            <person name="F."/>
            <person name="Zhuang"/>
            <person name="G."/>
            <person name="Fan"/>
            <person name="Y."/>
            <person name="Gao"/>
            <person name="Q."/>
            <person name="Li"/>
            <person name="Y."/>
            <person name="Ju"/>
            <person name="Z."/>
            <person name="Li"/>
            <person name="J."/>
            <person name="Li"/>
            <person name="R."/>
            <person name="Hou"/>
            <person name="M."/>
            <person name="Yang"/>
            <person name="G."/>
            <person name="Liu"/>
            <person name="G."/>
            <person name="Liu"/>
            <person name="W."/>
            <person name="Guo"/>
            <person name="J."/>
            <person name="Pan"/>
            <person name="S."/>
            <person name="Fan"/>
            <person name="G."/>
            <person name="Zhang"/>
            <person name="W."/>
            <person name="Zhang"/>
            <person name="R."/>
            <person name="Yu"/>
            <person name="J."/>
            <person name="Zhang"/>
            <person name="X."/>
            <person name="Yin"/>
            <person name="Q."/>
            <person name="Ji"/>
            <person name="C."/>
            <person name="Jin"/>
            <person name="Y."/>
            <person name="Yue"/>
            <person name="G."/>
            <person name="Liu"/>
            <person name="M."/>
            <person name="Xu"/>
            <person name="J."/>
            <person name="Liu"/>
            <person name="S."/>
            <person name="Jordana"/>
            <person name="J."/>
            <person name="Noce"/>
            <person name="A."/>
            <person name="Amills"/>
            <person name="M."/>
            <person name="Wu"/>
            <person name="D.D."/>
            <person name="Li"/>
            <person name="S."/>
            <person name="Zhou"/>
            <person name="X. and Zhong"/>
            <person name="J."/>
        </authorList>
    </citation>
    <scope>NUCLEOTIDE SEQUENCE [LARGE SCALE GENOMIC DNA]</scope>
</reference>
<protein>
    <submittedName>
        <fullName evidence="2">Uncharacterized protein</fullName>
    </submittedName>
</protein>
<feature type="region of interest" description="Disordered" evidence="1">
    <location>
        <begin position="1"/>
        <end position="33"/>
    </location>
</feature>
<dbReference type="GeneTree" id="ENSGT01090000262394"/>
<dbReference type="Proteomes" id="UP000694387">
    <property type="component" value="Chromosome 3"/>
</dbReference>
<sequence>MSTEGPQGASEEEQKEMEDKVTTKMKNKQVPTAAWMRQRSLVTTFPLYRAFLNRNHPMLLASWLAD</sequence>
<organism evidence="2 3">
    <name type="scientific">Equus asinus</name>
    <name type="common">Donkey</name>
    <name type="synonym">Equus africanus asinus</name>
    <dbReference type="NCBI Taxonomy" id="9793"/>
    <lineage>
        <taxon>Eukaryota</taxon>
        <taxon>Metazoa</taxon>
        <taxon>Chordata</taxon>
        <taxon>Craniata</taxon>
        <taxon>Vertebrata</taxon>
        <taxon>Euteleostomi</taxon>
        <taxon>Mammalia</taxon>
        <taxon>Eutheria</taxon>
        <taxon>Laurasiatheria</taxon>
        <taxon>Perissodactyla</taxon>
        <taxon>Equidae</taxon>
        <taxon>Equus</taxon>
    </lineage>
</organism>
<dbReference type="AlphaFoldDB" id="A0A8C4M0K2"/>
<evidence type="ECO:0000256" key="1">
    <source>
        <dbReference type="SAM" id="MobiDB-lite"/>
    </source>
</evidence>
<evidence type="ECO:0000313" key="3">
    <source>
        <dbReference type="Proteomes" id="UP000694387"/>
    </source>
</evidence>
<reference evidence="2" key="3">
    <citation type="submission" date="2025-09" db="UniProtKB">
        <authorList>
            <consortium name="Ensembl"/>
        </authorList>
    </citation>
    <scope>IDENTIFICATION</scope>
</reference>